<evidence type="ECO:0000256" key="1">
    <source>
        <dbReference type="ARBA" id="ARBA00006398"/>
    </source>
</evidence>
<keyword evidence="10" id="KW-0868">Chloride</keyword>
<evidence type="ECO:0000259" key="14">
    <source>
        <dbReference type="PROSITE" id="PS50234"/>
    </source>
</evidence>
<dbReference type="AlphaFoldDB" id="A0A8C5R725"/>
<evidence type="ECO:0000256" key="11">
    <source>
        <dbReference type="SAM" id="MobiDB-lite"/>
    </source>
</evidence>
<evidence type="ECO:0000256" key="12">
    <source>
        <dbReference type="SAM" id="Phobius"/>
    </source>
</evidence>
<dbReference type="GO" id="GO:0008237">
    <property type="term" value="F:metallopeptidase activity"/>
    <property type="evidence" value="ECO:0007669"/>
    <property type="project" value="UniProtKB-KW"/>
</dbReference>
<evidence type="ECO:0000256" key="13">
    <source>
        <dbReference type="SAM" id="SignalP"/>
    </source>
</evidence>
<dbReference type="NCBIfam" id="TIGR00868">
    <property type="entry name" value="hCaCC"/>
    <property type="match status" value="1"/>
</dbReference>
<keyword evidence="5 13" id="KW-0732">Signal</keyword>
<evidence type="ECO:0000256" key="4">
    <source>
        <dbReference type="ARBA" id="ARBA00022723"/>
    </source>
</evidence>
<evidence type="ECO:0000256" key="2">
    <source>
        <dbReference type="ARBA" id="ARBA00022448"/>
    </source>
</evidence>
<dbReference type="OrthoDB" id="687730at2759"/>
<dbReference type="Pfam" id="PF08434">
    <property type="entry name" value="CLCA"/>
    <property type="match status" value="1"/>
</dbReference>
<dbReference type="GO" id="GO:0006508">
    <property type="term" value="P:proteolysis"/>
    <property type="evidence" value="ECO:0007669"/>
    <property type="project" value="UniProtKB-KW"/>
</dbReference>
<dbReference type="InterPro" id="IPR013642">
    <property type="entry name" value="CLCA_N"/>
</dbReference>
<feature type="transmembrane region" description="Helical" evidence="12">
    <location>
        <begin position="941"/>
        <end position="964"/>
    </location>
</feature>
<keyword evidence="16" id="KW-1185">Reference proteome</keyword>
<name>A0A8C5R725_9ANUR</name>
<evidence type="ECO:0000256" key="8">
    <source>
        <dbReference type="ARBA" id="ARBA00023049"/>
    </source>
</evidence>
<dbReference type="Ensembl" id="ENSLLET00000050097.1">
    <property type="protein sequence ID" value="ENSLLEP00000048213.1"/>
    <property type="gene ID" value="ENSLLEG00000030386.1"/>
</dbReference>
<proteinExistence type="inferred from homology"/>
<evidence type="ECO:0000256" key="6">
    <source>
        <dbReference type="ARBA" id="ARBA00022801"/>
    </source>
</evidence>
<evidence type="ECO:0000256" key="7">
    <source>
        <dbReference type="ARBA" id="ARBA00022833"/>
    </source>
</evidence>
<keyword evidence="8" id="KW-0482">Metalloprotease</keyword>
<keyword evidence="12" id="KW-0472">Membrane</keyword>
<dbReference type="Pfam" id="PF00092">
    <property type="entry name" value="VWA"/>
    <property type="match status" value="1"/>
</dbReference>
<dbReference type="PANTHER" id="PTHR10579">
    <property type="entry name" value="CALCIUM-ACTIVATED CHLORIDE CHANNEL REGULATOR"/>
    <property type="match status" value="1"/>
</dbReference>
<reference evidence="15" key="1">
    <citation type="submission" date="2025-08" db="UniProtKB">
        <authorList>
            <consortium name="Ensembl"/>
        </authorList>
    </citation>
    <scope>IDENTIFICATION</scope>
</reference>
<keyword evidence="12" id="KW-1133">Transmembrane helix</keyword>
<dbReference type="GO" id="GO:0005886">
    <property type="term" value="C:plasma membrane"/>
    <property type="evidence" value="ECO:0007669"/>
    <property type="project" value="TreeGrafter"/>
</dbReference>
<evidence type="ECO:0000313" key="15">
    <source>
        <dbReference type="Ensembl" id="ENSLLEP00000048213.1"/>
    </source>
</evidence>
<dbReference type="Proteomes" id="UP000694569">
    <property type="component" value="Unplaced"/>
</dbReference>
<dbReference type="CDD" id="cd00198">
    <property type="entry name" value="vWFA"/>
    <property type="match status" value="1"/>
</dbReference>
<feature type="region of interest" description="Disordered" evidence="11">
    <location>
        <begin position="872"/>
        <end position="931"/>
    </location>
</feature>
<dbReference type="InterPro" id="IPR002035">
    <property type="entry name" value="VWF_A"/>
</dbReference>
<dbReference type="SMART" id="SM00327">
    <property type="entry name" value="VWA"/>
    <property type="match status" value="1"/>
</dbReference>
<feature type="signal peptide" evidence="13">
    <location>
        <begin position="1"/>
        <end position="21"/>
    </location>
</feature>
<dbReference type="InterPro" id="IPR013783">
    <property type="entry name" value="Ig-like_fold"/>
</dbReference>
<evidence type="ECO:0000256" key="9">
    <source>
        <dbReference type="ARBA" id="ARBA00023180"/>
    </source>
</evidence>
<organism evidence="15 16">
    <name type="scientific">Leptobrachium leishanense</name>
    <name type="common">Leishan spiny toad</name>
    <dbReference type="NCBI Taxonomy" id="445787"/>
    <lineage>
        <taxon>Eukaryota</taxon>
        <taxon>Metazoa</taxon>
        <taxon>Chordata</taxon>
        <taxon>Craniata</taxon>
        <taxon>Vertebrata</taxon>
        <taxon>Euteleostomi</taxon>
        <taxon>Amphibia</taxon>
        <taxon>Batrachia</taxon>
        <taxon>Anura</taxon>
        <taxon>Pelobatoidea</taxon>
        <taxon>Megophryidae</taxon>
        <taxon>Leptobrachium</taxon>
    </lineage>
</organism>
<comment type="similarity">
    <text evidence="1">Belongs to the CLCR family.</text>
</comment>
<dbReference type="SUPFAM" id="SSF53300">
    <property type="entry name" value="vWA-like"/>
    <property type="match status" value="1"/>
</dbReference>
<protein>
    <recommendedName>
        <fullName evidence="14">VWFA domain-containing protein</fullName>
    </recommendedName>
</protein>
<keyword evidence="2" id="KW-0813">Transport</keyword>
<evidence type="ECO:0000256" key="3">
    <source>
        <dbReference type="ARBA" id="ARBA00022670"/>
    </source>
</evidence>
<keyword evidence="9" id="KW-0325">Glycoprotein</keyword>
<dbReference type="InterPro" id="IPR036465">
    <property type="entry name" value="vWFA_dom_sf"/>
</dbReference>
<dbReference type="GO" id="GO:0046872">
    <property type="term" value="F:metal ion binding"/>
    <property type="evidence" value="ECO:0007669"/>
    <property type="project" value="UniProtKB-KW"/>
</dbReference>
<evidence type="ECO:0000256" key="5">
    <source>
        <dbReference type="ARBA" id="ARBA00022729"/>
    </source>
</evidence>
<dbReference type="InterPro" id="IPR051266">
    <property type="entry name" value="CLCR"/>
</dbReference>
<keyword evidence="3" id="KW-0645">Protease</keyword>
<sequence>MALSNLFVVFLAFQALGKGRCSMVKLNNGGYEDIVIAINPAVPEDPKIIENVQNMVKDATSYLFHATKKRLYIRNVKILIPLSWSPNTNYIKSKTETYDKADVIIDTPHIYYGDDPYTLQYGRCGEPGRYIHFTPNFLLDDSLLSAYGDRGRVFVHEWAHFRWGVFDEYDSENPFYDSGFKVEATRCSADIIGYNYIPCTGLNCTPRPCNINYITGLLEDGCVFIPDKNQFATESIMYMQALSSVSEFCDASNHNIEAPTLQNHVCNSRSTWDVISDSSDIKSTVPGTTITIPEPTFSLLQPKNRVLTLVLDVSKNTAQNNRLGRLYQAAEVFLIQIIELGSYVGIVTFSSSASIRSQLLQIHGDAQRQTLKSLLPSTASGGSNICAGILAGIEVNKGFDGSAHGTEIILIVTGEDDYDTKLCYPDIINSGVIIHTGAVGPEAAKELEEIAYMTGGITFIVSDRLDVNGLIDAFIGLSLGNRDLTHELESNSLTLSLGQCLSDTVFIDSTVGNSTFFLVTWQTAVPAITLEDPNGNVYNVAHFTSDSTAKSSRLEIPGTAEVRGTWNYDLCNPLTESQVVGMVVSSTAADPSVPPITVTAHMNTDTNEFPNPMIVYAFVSQGQFPVTGVIVTAIIEPQTGSPEIIQLLDNGAGSDVIKNDGVYSRYFFGFKANGGHSLKVRVQSKGTARLTLPRNRALYVPGYVENGEVVMYPPRPSITEGDLRINVGPISRTASGSSFVLSNVPDEVQPDLYKPEKITDLKAKIEEMAIVLTWTATGDDLDHGIAAEYDLRMSTNPAELRDYFEECKSIDISHSPPQPAGSSETFAFVPEDTTLANGTIIYFSLVAIDKVSHKSDVSNIAQTVLFISPTLPPTTTITPPSTPPLTTTTPPLSTATATPTTTSIPPTTSTSFATSITSSAPTKTPTTTITPPSNDKVNATFLILLISSTVVVLFLIMSITVCVVSCERNRRLAITTRV</sequence>
<dbReference type="GeneTree" id="ENSGT00940000154682"/>
<evidence type="ECO:0000256" key="10">
    <source>
        <dbReference type="ARBA" id="ARBA00023214"/>
    </source>
</evidence>
<feature type="chain" id="PRO_5034709820" description="VWFA domain-containing protein" evidence="13">
    <location>
        <begin position="22"/>
        <end position="978"/>
    </location>
</feature>
<keyword evidence="6" id="KW-0378">Hydrolase</keyword>
<dbReference type="PROSITE" id="PS50234">
    <property type="entry name" value="VWFA"/>
    <property type="match status" value="1"/>
</dbReference>
<dbReference type="Gene3D" id="2.60.40.10">
    <property type="entry name" value="Immunoglobulins"/>
    <property type="match status" value="1"/>
</dbReference>
<dbReference type="Gene3D" id="3.40.50.410">
    <property type="entry name" value="von Willebrand factor, type A domain"/>
    <property type="match status" value="1"/>
</dbReference>
<keyword evidence="4" id="KW-0479">Metal-binding</keyword>
<feature type="domain" description="VWFA" evidence="14">
    <location>
        <begin position="306"/>
        <end position="474"/>
    </location>
</feature>
<dbReference type="InterPro" id="IPR004727">
    <property type="entry name" value="CLCA_chordata"/>
</dbReference>
<dbReference type="PANTHER" id="PTHR10579:SF172">
    <property type="entry name" value="CALCIUM-ACTIVATED CHLORIDE CHANNEL REGULATOR 4 PRECURSOR-RELATED"/>
    <property type="match status" value="1"/>
</dbReference>
<keyword evidence="12" id="KW-0812">Transmembrane</keyword>
<keyword evidence="7" id="KW-0862">Zinc</keyword>
<reference evidence="15" key="2">
    <citation type="submission" date="2025-09" db="UniProtKB">
        <authorList>
            <consortium name="Ensembl"/>
        </authorList>
    </citation>
    <scope>IDENTIFICATION</scope>
</reference>
<accession>A0A8C5R725</accession>
<dbReference type="GO" id="GO:0005229">
    <property type="term" value="F:intracellularly calcium-gated chloride channel activity"/>
    <property type="evidence" value="ECO:0007669"/>
    <property type="project" value="InterPro"/>
</dbReference>
<evidence type="ECO:0000313" key="16">
    <source>
        <dbReference type="Proteomes" id="UP000694569"/>
    </source>
</evidence>